<dbReference type="EMBL" id="LNIX01000013">
    <property type="protein sequence ID" value="OXA47417.1"/>
    <property type="molecule type" value="Genomic_DNA"/>
</dbReference>
<evidence type="ECO:0000256" key="1">
    <source>
        <dbReference type="SAM" id="SignalP"/>
    </source>
</evidence>
<proteinExistence type="predicted"/>
<sequence length="138" mass="14701">MRFGILIALSCVAVASAGVVNVTRCGGVGTPLQTRVSGCEGYCQVRPGQVYEFQQDFMPSSQMNGVKLTVEVCLNDGFCMLIINADLITIAPPGPIYTANYALIPNDILSGQTVQLRAGFAHSISNLLEICVSCEKIL</sequence>
<keyword evidence="1" id="KW-0732">Signal</keyword>
<protein>
    <submittedName>
        <fullName evidence="2">Uncharacterized protein</fullName>
    </submittedName>
</protein>
<evidence type="ECO:0000313" key="3">
    <source>
        <dbReference type="Proteomes" id="UP000198287"/>
    </source>
</evidence>
<feature type="chain" id="PRO_5012375424" evidence="1">
    <location>
        <begin position="18"/>
        <end position="138"/>
    </location>
</feature>
<dbReference type="AlphaFoldDB" id="A0A226DRX1"/>
<dbReference type="OrthoDB" id="8293118at2759"/>
<accession>A0A226DRX1</accession>
<feature type="signal peptide" evidence="1">
    <location>
        <begin position="1"/>
        <end position="17"/>
    </location>
</feature>
<organism evidence="2 3">
    <name type="scientific">Folsomia candida</name>
    <name type="common">Springtail</name>
    <dbReference type="NCBI Taxonomy" id="158441"/>
    <lineage>
        <taxon>Eukaryota</taxon>
        <taxon>Metazoa</taxon>
        <taxon>Ecdysozoa</taxon>
        <taxon>Arthropoda</taxon>
        <taxon>Hexapoda</taxon>
        <taxon>Collembola</taxon>
        <taxon>Entomobryomorpha</taxon>
        <taxon>Isotomoidea</taxon>
        <taxon>Isotomidae</taxon>
        <taxon>Proisotominae</taxon>
        <taxon>Folsomia</taxon>
    </lineage>
</organism>
<name>A0A226DRX1_FOLCA</name>
<keyword evidence="3" id="KW-1185">Reference proteome</keyword>
<evidence type="ECO:0000313" key="2">
    <source>
        <dbReference type="EMBL" id="OXA47417.1"/>
    </source>
</evidence>
<reference evidence="2 3" key="1">
    <citation type="submission" date="2015-12" db="EMBL/GenBank/DDBJ databases">
        <title>The genome of Folsomia candida.</title>
        <authorList>
            <person name="Faddeeva A."/>
            <person name="Derks M.F."/>
            <person name="Anvar Y."/>
            <person name="Smit S."/>
            <person name="Van Straalen N."/>
            <person name="Roelofs D."/>
        </authorList>
    </citation>
    <scope>NUCLEOTIDE SEQUENCE [LARGE SCALE GENOMIC DNA]</scope>
    <source>
        <strain evidence="2 3">VU population</strain>
        <tissue evidence="2">Whole body</tissue>
    </source>
</reference>
<gene>
    <name evidence="2" type="ORF">Fcan01_17610</name>
</gene>
<comment type="caution">
    <text evidence="2">The sequence shown here is derived from an EMBL/GenBank/DDBJ whole genome shotgun (WGS) entry which is preliminary data.</text>
</comment>
<dbReference type="Proteomes" id="UP000198287">
    <property type="component" value="Unassembled WGS sequence"/>
</dbReference>